<dbReference type="OrthoDB" id="9830219at2"/>
<feature type="transmembrane region" description="Helical" evidence="1">
    <location>
        <begin position="45"/>
        <end position="67"/>
    </location>
</feature>
<feature type="transmembrane region" description="Helical" evidence="1">
    <location>
        <begin position="73"/>
        <end position="95"/>
    </location>
</feature>
<dbReference type="AlphaFoldDB" id="A0A3N6WN80"/>
<protein>
    <recommendedName>
        <fullName evidence="4">DUF304 domain-containing protein</fullName>
    </recommendedName>
</protein>
<evidence type="ECO:0000313" key="3">
    <source>
        <dbReference type="Proteomes" id="UP000275225"/>
    </source>
</evidence>
<keyword evidence="3" id="KW-1185">Reference proteome</keyword>
<proteinExistence type="predicted"/>
<keyword evidence="1" id="KW-1133">Transmembrane helix</keyword>
<sequence length="174" mass="18505">MSQQSWSAVPPHGPDGNGGWWAPLRAWDTELQRSGRVVIPAASRLRYIAIGLAAFSLVLCLGATIGFALAFGLIALLFVAPPFLICAGLSAVVLVQQIGHLRRHLVVTVHGIEVTGLATVPWQNVTGAKVVMNAVQVTVVWGRGSRVLQVGPLQAPAGQVVAWLEAVQHRMLGR</sequence>
<comment type="caution">
    <text evidence="2">The sequence shown here is derived from an EMBL/GenBank/DDBJ whole genome shotgun (WGS) entry which is preliminary data.</text>
</comment>
<evidence type="ECO:0008006" key="4">
    <source>
        <dbReference type="Google" id="ProtNLM"/>
    </source>
</evidence>
<gene>
    <name evidence="2" type="ORF">EHW97_12205</name>
</gene>
<evidence type="ECO:0000313" key="2">
    <source>
        <dbReference type="EMBL" id="RQN02793.1"/>
    </source>
</evidence>
<evidence type="ECO:0000256" key="1">
    <source>
        <dbReference type="SAM" id="Phobius"/>
    </source>
</evidence>
<name>A0A3N6WN80_9ACTN</name>
<dbReference type="Proteomes" id="UP000275225">
    <property type="component" value="Unassembled WGS sequence"/>
</dbReference>
<accession>A0A3N6WN80</accession>
<keyword evidence="1" id="KW-0472">Membrane</keyword>
<dbReference type="EMBL" id="RQJX01000017">
    <property type="protein sequence ID" value="RQN02793.1"/>
    <property type="molecule type" value="Genomic_DNA"/>
</dbReference>
<reference evidence="2 3" key="1">
    <citation type="submission" date="2018-11" db="EMBL/GenBank/DDBJ databases">
        <authorList>
            <person name="Li F."/>
        </authorList>
    </citation>
    <scope>NUCLEOTIDE SEQUENCE [LARGE SCALE GENOMIC DNA]</scope>
    <source>
        <strain evidence="2 3">YS17T</strain>
    </source>
</reference>
<keyword evidence="1" id="KW-0812">Transmembrane</keyword>
<organism evidence="2 3">
    <name type="scientific">Aeromicrobium camelliae</name>
    <dbReference type="NCBI Taxonomy" id="1538144"/>
    <lineage>
        <taxon>Bacteria</taxon>
        <taxon>Bacillati</taxon>
        <taxon>Actinomycetota</taxon>
        <taxon>Actinomycetes</taxon>
        <taxon>Propionibacteriales</taxon>
        <taxon>Nocardioidaceae</taxon>
        <taxon>Aeromicrobium</taxon>
    </lineage>
</organism>
<dbReference type="RefSeq" id="WP_124237453.1">
    <property type="nucleotide sequence ID" value="NZ_JBHUFI010000014.1"/>
</dbReference>